<evidence type="ECO:0000313" key="2">
    <source>
        <dbReference type="EMBL" id="TCN27932.1"/>
    </source>
</evidence>
<keyword evidence="3" id="KW-1185">Reference proteome</keyword>
<dbReference type="EMBL" id="SLVV01000001">
    <property type="protein sequence ID" value="TCN27932.1"/>
    <property type="molecule type" value="Genomic_DNA"/>
</dbReference>
<dbReference type="Proteomes" id="UP000295689">
    <property type="component" value="Unassembled WGS sequence"/>
</dbReference>
<proteinExistence type="predicted"/>
<dbReference type="InterPro" id="IPR019618">
    <property type="entry name" value="Spore_germination_GerPA"/>
</dbReference>
<dbReference type="PANTHER" id="PTHR37808:SF3">
    <property type="entry name" value="SPORE GERMINATION PROTEIN GERPA-RELATED"/>
    <property type="match status" value="1"/>
</dbReference>
<organism evidence="2 3">
    <name type="scientific">Mesobacillus foraminis</name>
    <dbReference type="NCBI Taxonomy" id="279826"/>
    <lineage>
        <taxon>Bacteria</taxon>
        <taxon>Bacillati</taxon>
        <taxon>Bacillota</taxon>
        <taxon>Bacilli</taxon>
        <taxon>Bacillales</taxon>
        <taxon>Bacillaceae</taxon>
        <taxon>Mesobacillus</taxon>
    </lineage>
</organism>
<accession>A0A4R2BN05</accession>
<reference evidence="2 3" key="1">
    <citation type="journal article" date="2015" name="Stand. Genomic Sci.">
        <title>Genomic Encyclopedia of Bacterial and Archaeal Type Strains, Phase III: the genomes of soil and plant-associated and newly described type strains.</title>
        <authorList>
            <person name="Whitman W.B."/>
            <person name="Woyke T."/>
            <person name="Klenk H.P."/>
            <person name="Zhou Y."/>
            <person name="Lilburn T.G."/>
            <person name="Beck B.J."/>
            <person name="De Vos P."/>
            <person name="Vandamme P."/>
            <person name="Eisen J.A."/>
            <person name="Garrity G."/>
            <person name="Hugenholtz P."/>
            <person name="Kyrpides N.C."/>
        </authorList>
    </citation>
    <scope>NUCLEOTIDE SEQUENCE [LARGE SCALE GENOMIC DNA]</scope>
    <source>
        <strain evidence="2 3">CV53</strain>
    </source>
</reference>
<dbReference type="PANTHER" id="PTHR37808">
    <property type="entry name" value="SPORE GERMINATION PROTEIN-LIKE PROTEIN YDZR-RELATED"/>
    <property type="match status" value="1"/>
</dbReference>
<feature type="region of interest" description="Disordered" evidence="1">
    <location>
        <begin position="53"/>
        <end position="73"/>
    </location>
</feature>
<gene>
    <name evidence="2" type="ORF">EV146_101262</name>
</gene>
<comment type="caution">
    <text evidence="2">The sequence shown here is derived from an EMBL/GenBank/DDBJ whole genome shotgun (WGS) entry which is preliminary data.</text>
</comment>
<name>A0A4R2BN05_9BACI</name>
<evidence type="ECO:0000256" key="1">
    <source>
        <dbReference type="SAM" id="MobiDB-lite"/>
    </source>
</evidence>
<dbReference type="RefSeq" id="WP_132000985.1">
    <property type="nucleotide sequence ID" value="NZ_JABUHM010000006.1"/>
</dbReference>
<evidence type="ECO:0000313" key="3">
    <source>
        <dbReference type="Proteomes" id="UP000295689"/>
    </source>
</evidence>
<sequence length="73" mass="7649">MPAIVGAVQVISIGSSGVFNIGDVYKIMPVSTAKTFSGAGSFNTGDSMQVYNNQSSTNTFDQDSVDQGNYFNA</sequence>
<dbReference type="Pfam" id="PF10676">
    <property type="entry name" value="gerPA"/>
    <property type="match status" value="1"/>
</dbReference>
<protein>
    <submittedName>
        <fullName evidence="2">Spore germination protein PA</fullName>
    </submittedName>
</protein>
<dbReference type="AlphaFoldDB" id="A0A4R2BN05"/>